<dbReference type="PANTHER" id="PTHR12619:SF18">
    <property type="entry name" value="DNA-BINDING PROTEIN RFX5"/>
    <property type="match status" value="1"/>
</dbReference>
<comment type="caution">
    <text evidence="4">The sequence shown here is derived from an EMBL/GenBank/DDBJ whole genome shotgun (WGS) entry which is preliminary data.</text>
</comment>
<dbReference type="InterPro" id="IPR036390">
    <property type="entry name" value="WH_DNA-bd_sf"/>
</dbReference>
<dbReference type="InterPro" id="IPR009057">
    <property type="entry name" value="Homeodomain-like_sf"/>
</dbReference>
<dbReference type="Pfam" id="PF18326">
    <property type="entry name" value="RFX5_N"/>
    <property type="match status" value="1"/>
</dbReference>
<dbReference type="Gene3D" id="1.10.10.10">
    <property type="entry name" value="Winged helix-like DNA-binding domain superfamily/Winged helix DNA-binding domain"/>
    <property type="match status" value="2"/>
</dbReference>
<dbReference type="SUPFAM" id="SSF46785">
    <property type="entry name" value="Winged helix' DNA-binding domain"/>
    <property type="match status" value="1"/>
</dbReference>
<name>A0ABN9MPD1_9NEOB</name>
<dbReference type="Gene3D" id="6.10.140.1290">
    <property type="match status" value="1"/>
</dbReference>
<dbReference type="InterPro" id="IPR036388">
    <property type="entry name" value="WH-like_DNA-bd_sf"/>
</dbReference>
<keyword evidence="1" id="KW-0238">DNA-binding</keyword>
<dbReference type="Proteomes" id="UP001176940">
    <property type="component" value="Unassembled WGS sequence"/>
</dbReference>
<dbReference type="InterPro" id="IPR039779">
    <property type="entry name" value="RFX-like"/>
</dbReference>
<gene>
    <name evidence="4" type="ORF">RIMI_LOCUS23292359</name>
</gene>
<feature type="compositionally biased region" description="Polar residues" evidence="2">
    <location>
        <begin position="575"/>
        <end position="585"/>
    </location>
</feature>
<feature type="region of interest" description="Disordered" evidence="2">
    <location>
        <begin position="575"/>
        <end position="669"/>
    </location>
</feature>
<dbReference type="InterPro" id="IPR057667">
    <property type="entry name" value="HTH_SB"/>
</dbReference>
<dbReference type="Pfam" id="PF01498">
    <property type="entry name" value="HTH_Tnp_Tc3_2"/>
    <property type="match status" value="1"/>
</dbReference>
<dbReference type="Pfam" id="PF25787">
    <property type="entry name" value="HTH_SB"/>
    <property type="match status" value="1"/>
</dbReference>
<feature type="compositionally biased region" description="Polar residues" evidence="2">
    <location>
        <begin position="644"/>
        <end position="662"/>
    </location>
</feature>
<evidence type="ECO:0000313" key="5">
    <source>
        <dbReference type="Proteomes" id="UP001176940"/>
    </source>
</evidence>
<keyword evidence="5" id="KW-1185">Reference proteome</keyword>
<dbReference type="SUPFAM" id="SSF46689">
    <property type="entry name" value="Homeodomain-like"/>
    <property type="match status" value="1"/>
</dbReference>
<dbReference type="PANTHER" id="PTHR12619">
    <property type="entry name" value="RFX TRANSCRIPTION FACTOR FAMILY"/>
    <property type="match status" value="1"/>
</dbReference>
<evidence type="ECO:0000313" key="4">
    <source>
        <dbReference type="EMBL" id="CAJ0968659.1"/>
    </source>
</evidence>
<dbReference type="InterPro" id="IPR036397">
    <property type="entry name" value="RNaseH_sf"/>
</dbReference>
<feature type="region of interest" description="Disordered" evidence="2">
    <location>
        <begin position="723"/>
        <end position="747"/>
    </location>
</feature>
<sequence length="747" mass="83079">MEKRKKIKELSEDLRNQIVRKHEQSQGYKSISKDLNVPVSTVRNVLKKFKAHGTVANLPRCGRKRKIHKRFQRKIVRMLNKEPRLTSKQVQAALQSEGTKVSTRTIRRRLNEKGLYGRRPRKTPLLTPRHKKARLEFANTYLKKPKTFWKNVLWSDETKVELFGQRSCTQEGMAEDVLYENLSKKRGLTAGDAPEETEPSNLLQKLRDRISKSVQNKVDSILGDVQKLTDYDKLYLYLQLPPGPSGPEKSLDVSSVTTAEHMHACTWIRNHLEEHTDTCLPKQDVYDAYKRYCDNLCGRPLSVANFGKIIREIFPNIKARRLGGRGQSKYPGLRRKSMVSMPPLPSLDLKMTESSELTDLVQSYNNDVINASCALICNWAEKILKRSFNNVVEVAQFLIQQHIINPRSANAELVLSMVLSENSQSSGQKVQKPLPEAAGSKRPGSPDSGAEATTKNKKTTIAHPGSPSQVKKRPTEPQKPANSPQVDALVARLPVLLPRLPTEEKYLSSSPPVRFNPPVLAPNIIPGQLKVSPLPFTHGMPLKVTGMNGTGLVSQPVTPPVISMILPDMSNLESHTLSKTNQNGSKDFAGSMADSKVKSRRMAASTEEGQSKRKRGRPRKMDASQGVPVKSPSQASMAPKKVITDSNTSGQRRNSDRGSFNPSVLPRPLAQDRTTITGTDNQLTVSHRMVDILDAAVGDDTKIVPETVPNQVSVIQDGRQSLSQWTARPGDSLKLEQDETSSVGLAK</sequence>
<dbReference type="InterPro" id="IPR002492">
    <property type="entry name" value="Transposase_Tc1-like"/>
</dbReference>
<feature type="region of interest" description="Disordered" evidence="2">
    <location>
        <begin position="424"/>
        <end position="487"/>
    </location>
</feature>
<proteinExistence type="predicted"/>
<dbReference type="PROSITE" id="PS51526">
    <property type="entry name" value="RFX_DBD"/>
    <property type="match status" value="1"/>
</dbReference>
<dbReference type="Gene3D" id="3.30.420.10">
    <property type="entry name" value="Ribonuclease H-like superfamily/Ribonuclease H"/>
    <property type="match status" value="1"/>
</dbReference>
<dbReference type="Pfam" id="PF02257">
    <property type="entry name" value="RFX_DNA_binding"/>
    <property type="match status" value="1"/>
</dbReference>
<evidence type="ECO:0000256" key="1">
    <source>
        <dbReference type="ARBA" id="ARBA00023125"/>
    </source>
</evidence>
<protein>
    <recommendedName>
        <fullName evidence="3">RFX-type winged-helix domain-containing protein</fullName>
    </recommendedName>
</protein>
<dbReference type="InterPro" id="IPR003150">
    <property type="entry name" value="DNA-bd_RFX"/>
</dbReference>
<accession>A0ABN9MPD1</accession>
<organism evidence="4 5">
    <name type="scientific">Ranitomeya imitator</name>
    <name type="common">mimic poison frog</name>
    <dbReference type="NCBI Taxonomy" id="111125"/>
    <lineage>
        <taxon>Eukaryota</taxon>
        <taxon>Metazoa</taxon>
        <taxon>Chordata</taxon>
        <taxon>Craniata</taxon>
        <taxon>Vertebrata</taxon>
        <taxon>Euteleostomi</taxon>
        <taxon>Amphibia</taxon>
        <taxon>Batrachia</taxon>
        <taxon>Anura</taxon>
        <taxon>Neobatrachia</taxon>
        <taxon>Hyloidea</taxon>
        <taxon>Dendrobatidae</taxon>
        <taxon>Dendrobatinae</taxon>
        <taxon>Ranitomeya</taxon>
    </lineage>
</organism>
<feature type="domain" description="RFX-type winged-helix" evidence="3">
    <location>
        <begin position="264"/>
        <end position="337"/>
    </location>
</feature>
<evidence type="ECO:0000259" key="3">
    <source>
        <dbReference type="PROSITE" id="PS51526"/>
    </source>
</evidence>
<evidence type="ECO:0000256" key="2">
    <source>
        <dbReference type="SAM" id="MobiDB-lite"/>
    </source>
</evidence>
<reference evidence="4" key="1">
    <citation type="submission" date="2023-07" db="EMBL/GenBank/DDBJ databases">
        <authorList>
            <person name="Stuckert A."/>
        </authorList>
    </citation>
    <scope>NUCLEOTIDE SEQUENCE</scope>
</reference>
<dbReference type="EMBL" id="CAUEEQ010079509">
    <property type="protein sequence ID" value="CAJ0968659.1"/>
    <property type="molecule type" value="Genomic_DNA"/>
</dbReference>